<dbReference type="Proteomes" id="UP001178507">
    <property type="component" value="Unassembled WGS sequence"/>
</dbReference>
<sequence length="119" mass="12769">MMDASNNFSSRYKQHVLIETAQDYELQEPEGISVDLLEAASEPRSATSLSGRLMQLRPSAMKLGRTRNREGEETTGVPSAGPAQDLGEGPASQRRPETQAPGAGVAEAKLESGRKEGEL</sequence>
<feature type="region of interest" description="Disordered" evidence="1">
    <location>
        <begin position="41"/>
        <end position="119"/>
    </location>
</feature>
<comment type="caution">
    <text evidence="2">The sequence shown here is derived from an EMBL/GenBank/DDBJ whole genome shotgun (WGS) entry which is preliminary data.</text>
</comment>
<evidence type="ECO:0000313" key="2">
    <source>
        <dbReference type="EMBL" id="CAJ1380840.1"/>
    </source>
</evidence>
<reference evidence="2" key="1">
    <citation type="submission" date="2023-08" db="EMBL/GenBank/DDBJ databases">
        <authorList>
            <person name="Chen Y."/>
            <person name="Shah S."/>
            <person name="Dougan E. K."/>
            <person name="Thang M."/>
            <person name="Chan C."/>
        </authorList>
    </citation>
    <scope>NUCLEOTIDE SEQUENCE</scope>
</reference>
<keyword evidence="3" id="KW-1185">Reference proteome</keyword>
<organism evidence="2 3">
    <name type="scientific">Effrenium voratum</name>
    <dbReference type="NCBI Taxonomy" id="2562239"/>
    <lineage>
        <taxon>Eukaryota</taxon>
        <taxon>Sar</taxon>
        <taxon>Alveolata</taxon>
        <taxon>Dinophyceae</taxon>
        <taxon>Suessiales</taxon>
        <taxon>Symbiodiniaceae</taxon>
        <taxon>Effrenium</taxon>
    </lineage>
</organism>
<evidence type="ECO:0000313" key="3">
    <source>
        <dbReference type="Proteomes" id="UP001178507"/>
    </source>
</evidence>
<feature type="compositionally biased region" description="Basic and acidic residues" evidence="1">
    <location>
        <begin position="108"/>
        <end position="119"/>
    </location>
</feature>
<dbReference type="AlphaFoldDB" id="A0AA36I4K5"/>
<accession>A0AA36I4K5</accession>
<name>A0AA36I4K5_9DINO</name>
<dbReference type="EMBL" id="CAUJNA010000751">
    <property type="protein sequence ID" value="CAJ1380840.1"/>
    <property type="molecule type" value="Genomic_DNA"/>
</dbReference>
<evidence type="ECO:0000256" key="1">
    <source>
        <dbReference type="SAM" id="MobiDB-lite"/>
    </source>
</evidence>
<protein>
    <submittedName>
        <fullName evidence="2">Uncharacterized protein</fullName>
    </submittedName>
</protein>
<proteinExistence type="predicted"/>
<gene>
    <name evidence="2" type="ORF">EVOR1521_LOCUS8684</name>
</gene>